<feature type="region of interest" description="Disordered" evidence="1">
    <location>
        <begin position="701"/>
        <end position="741"/>
    </location>
</feature>
<feature type="compositionally biased region" description="Basic and acidic residues" evidence="1">
    <location>
        <begin position="339"/>
        <end position="357"/>
    </location>
</feature>
<dbReference type="Proteomes" id="UP001516400">
    <property type="component" value="Unassembled WGS sequence"/>
</dbReference>
<feature type="region of interest" description="Disordered" evidence="1">
    <location>
        <begin position="428"/>
        <end position="474"/>
    </location>
</feature>
<feature type="compositionally biased region" description="Polar residues" evidence="1">
    <location>
        <begin position="177"/>
        <end position="203"/>
    </location>
</feature>
<feature type="region of interest" description="Disordered" evidence="1">
    <location>
        <begin position="1068"/>
        <end position="1093"/>
    </location>
</feature>
<gene>
    <name evidence="2" type="ORF">HHI36_022979</name>
</gene>
<accession>A0ABD2PFJ1</accession>
<feature type="compositionally biased region" description="Basic and acidic residues" evidence="1">
    <location>
        <begin position="1224"/>
        <end position="1238"/>
    </location>
</feature>
<reference evidence="2 3" key="1">
    <citation type="journal article" date="2021" name="BMC Biol.">
        <title>Horizontally acquired antibacterial genes associated with adaptive radiation of ladybird beetles.</title>
        <authorList>
            <person name="Li H.S."/>
            <person name="Tang X.F."/>
            <person name="Huang Y.H."/>
            <person name="Xu Z.Y."/>
            <person name="Chen M.L."/>
            <person name="Du X.Y."/>
            <person name="Qiu B.Y."/>
            <person name="Chen P.T."/>
            <person name="Zhang W."/>
            <person name="Slipinski A."/>
            <person name="Escalona H.E."/>
            <person name="Waterhouse R.M."/>
            <person name="Zwick A."/>
            <person name="Pang H."/>
        </authorList>
    </citation>
    <scope>NUCLEOTIDE SEQUENCE [LARGE SCALE GENOMIC DNA]</scope>
    <source>
        <strain evidence="2">SYSU2018</strain>
    </source>
</reference>
<feature type="compositionally biased region" description="Polar residues" evidence="1">
    <location>
        <begin position="220"/>
        <end position="236"/>
    </location>
</feature>
<evidence type="ECO:0000256" key="1">
    <source>
        <dbReference type="SAM" id="MobiDB-lite"/>
    </source>
</evidence>
<organism evidence="2 3">
    <name type="scientific">Cryptolaemus montrouzieri</name>
    <dbReference type="NCBI Taxonomy" id="559131"/>
    <lineage>
        <taxon>Eukaryota</taxon>
        <taxon>Metazoa</taxon>
        <taxon>Ecdysozoa</taxon>
        <taxon>Arthropoda</taxon>
        <taxon>Hexapoda</taxon>
        <taxon>Insecta</taxon>
        <taxon>Pterygota</taxon>
        <taxon>Neoptera</taxon>
        <taxon>Endopterygota</taxon>
        <taxon>Coleoptera</taxon>
        <taxon>Polyphaga</taxon>
        <taxon>Cucujiformia</taxon>
        <taxon>Coccinelloidea</taxon>
        <taxon>Coccinellidae</taxon>
        <taxon>Scymninae</taxon>
        <taxon>Scymnini</taxon>
        <taxon>Cryptolaemus</taxon>
    </lineage>
</organism>
<sequence length="1281" mass="144257">MDPVIGKPSTKSTNNVSSIKGKAAASFLSKSSNNVEGGELTRIFLRKRSRPTNAHVPNTEEQSRSSRPVPALLRNFSEMKSEIAKLSLPSTNVNNAPKKDSLVKPEAPKILAPLIQANTTIRRRVRPEPLRAPFIPGGGSKGIPPLEDLKKRSNTNSVLASTPPVKKEKISLRKSTDNLIAKTSNQCTRGVSPSPSLRRNQASSKDDISSKAPDFRKRSASTGPRITNNKTNQQDIVLNPRREDKNERTKYVLPEAPPQIPDDLKISIPDEIKYSNKEIAADANTTGYDPEHTRSRRTDSFGDVITETLIFGNMSQEPNDEMNSVPKMNSGDCKYEITSDSDNKGYDPEYARSRRNDSFGGMSTKTLIFGDMSQKSNDEVNCLPKKDSKNCKDEIAADFDNKGYDPEYARSRRTDSFGGINTKTLIFGDISQKPDDEINSPPKKDSKSYKDETTPDADNTGYDPEYARSRRTDSFGGINTKTLIFGDMTQEPNCEVNSVPKKNSKDFKHETTTDPDNMGYDPEYARSRRTDSFGGINTKTLIFGNMAQEPTDEMNFFPKNNSKTSHHDVVPDPDKTGYDLEYARFRRTNSFGGSNAKDLLYGGYSDTNTENNENQLKLQGYKRNKIEQTKCNIIPVNRPSCARGQGMRNLLYGEPLSETPEKSKRYTVDECSKKGIESNEIEEDKFEKLRANRTSSLGGEGIRSLMYGAPSSESSRKEKKYASTECSKQELDHTEVEQNNHDKLRANRSSCLGGETMKNLMFEETLEEESHVDSSKHKNTDIEEDKYERLRANRTSCLGGEGMRSLMYGSTTEASRVEKHDDKISKNSELFVSDSNLSNTTSFLLEIEESQIKEDQYERLRANRTSCLGGEGMRSLMYGSTTEASRVEKHDDKISKNSESFASDSNLYNTTSFLLEIEETQIKEDQYERLRTNRTSCLGGEGMRSLMYGSTTEASRVEKHDDKISKTSEWFVSDSNLSNTTFFLLEIQETQIKEDQYERLRANRTSCLGGEGMRSLMYGSTTEASRVEKHDDKISKNKIQETQIKEDQFESLRANRSSCLGGEGIRSLIYGGTPPKNNKVERNNVDPSKNRLENNDVEEDKYETLRANRVSCLGGEGMKSLMYGGNPSEISRIEKNNTKFSKNSKGEVQIDEDKYDKLRTNRTSCLGGEEMKNLMYGGNQLKTCKVEKNKVRKTDIKANPNATFCRGKGLRNLMYGEDFSDVQKNNHTDFPEKSEDVKSLMYDETPSEKNRTTKKKNPMDLSRSSEKYPIFNNIPRNISQP</sequence>
<feature type="compositionally biased region" description="Polar residues" evidence="1">
    <location>
        <begin position="51"/>
        <end position="60"/>
    </location>
</feature>
<feature type="compositionally biased region" description="Basic and acidic residues" evidence="1">
    <location>
        <begin position="503"/>
        <end position="512"/>
    </location>
</feature>
<feature type="compositionally biased region" description="Basic and acidic residues" evidence="1">
    <location>
        <begin position="714"/>
        <end position="741"/>
    </location>
</feature>
<feature type="compositionally biased region" description="Polar residues" evidence="1">
    <location>
        <begin position="9"/>
        <end position="18"/>
    </location>
</feature>
<feature type="region of interest" description="Disordered" evidence="1">
    <location>
        <begin position="46"/>
        <end position="68"/>
    </location>
</feature>
<feature type="compositionally biased region" description="Basic and acidic residues" evidence="1">
    <location>
        <begin position="1078"/>
        <end position="1093"/>
    </location>
</feature>
<keyword evidence="3" id="KW-1185">Reference proteome</keyword>
<feature type="compositionally biased region" description="Basic and acidic residues" evidence="1">
    <location>
        <begin position="165"/>
        <end position="176"/>
    </location>
</feature>
<feature type="region of interest" description="Disordered" evidence="1">
    <location>
        <begin position="1"/>
        <end position="32"/>
    </location>
</feature>
<evidence type="ECO:0000313" key="2">
    <source>
        <dbReference type="EMBL" id="KAL3289562.1"/>
    </source>
</evidence>
<feature type="region of interest" description="Disordered" evidence="1">
    <location>
        <begin position="1224"/>
        <end position="1281"/>
    </location>
</feature>
<proteinExistence type="predicted"/>
<evidence type="ECO:0000313" key="3">
    <source>
        <dbReference type="Proteomes" id="UP001516400"/>
    </source>
</evidence>
<feature type="region of interest" description="Disordered" evidence="1">
    <location>
        <begin position="497"/>
        <end position="532"/>
    </location>
</feature>
<comment type="caution">
    <text evidence="2">The sequence shown here is derived from an EMBL/GenBank/DDBJ whole genome shotgun (WGS) entry which is preliminary data.</text>
</comment>
<feature type="compositionally biased region" description="Basic and acidic residues" evidence="1">
    <location>
        <begin position="204"/>
        <end position="217"/>
    </location>
</feature>
<feature type="region of interest" description="Disordered" evidence="1">
    <location>
        <begin position="128"/>
        <end position="247"/>
    </location>
</feature>
<protein>
    <submittedName>
        <fullName evidence="2">Uncharacterized protein</fullName>
    </submittedName>
</protein>
<feature type="compositionally biased region" description="Basic and acidic residues" evidence="1">
    <location>
        <begin position="432"/>
        <end position="453"/>
    </location>
</feature>
<name>A0ABD2PFJ1_9CUCU</name>
<dbReference type="EMBL" id="JABFTP020000186">
    <property type="protein sequence ID" value="KAL3289562.1"/>
    <property type="molecule type" value="Genomic_DNA"/>
</dbReference>
<feature type="region of interest" description="Disordered" evidence="1">
    <location>
        <begin position="339"/>
        <end position="358"/>
    </location>
</feature>